<evidence type="ECO:0000313" key="2">
    <source>
        <dbReference type="Proteomes" id="UP000289411"/>
    </source>
</evidence>
<proteinExistence type="predicted"/>
<accession>A0A4Q2RHI5</accession>
<dbReference type="OrthoDB" id="8469732at2"/>
<sequence length="204" mass="21215">MAIHAHSTPVPAPQRGLLRATLVAQPWPLAAPENTAAQPCNSSDLAPEEALASIDVAALLPAPLPSLTSAFSRRRAIFGAVVLAAAPVALPAAQAASILSANDRRLVDLADAMWAIHDAAEAHIVEHFERETDKSEAEFSALTSSYSPVEDELAATPAASMQGALAKARACQVPTLRDVDGGPVALSLADDLYRLHAVGRLTHG</sequence>
<reference evidence="1 2" key="1">
    <citation type="submission" date="2018-09" db="EMBL/GenBank/DDBJ databases">
        <authorList>
            <person name="Grouzdev D.S."/>
            <person name="Krutkina M.S."/>
        </authorList>
    </citation>
    <scope>NUCLEOTIDE SEQUENCE [LARGE SCALE GENOMIC DNA]</scope>
    <source>
        <strain evidence="1 2">RmlP001</strain>
    </source>
</reference>
<protein>
    <submittedName>
        <fullName evidence="1">Uncharacterized protein</fullName>
    </submittedName>
</protein>
<reference evidence="1 2" key="2">
    <citation type="submission" date="2019-02" db="EMBL/GenBank/DDBJ databases">
        <title>'Lichenibacterium ramalinii' gen. nov. sp. nov., 'Lichenibacterium minor' gen. nov. sp. nov.</title>
        <authorList>
            <person name="Pankratov T."/>
        </authorList>
    </citation>
    <scope>NUCLEOTIDE SEQUENCE [LARGE SCALE GENOMIC DNA]</scope>
    <source>
        <strain evidence="1 2">RmlP001</strain>
    </source>
</reference>
<gene>
    <name evidence="1" type="ORF">D3272_05640</name>
</gene>
<keyword evidence="2" id="KW-1185">Reference proteome</keyword>
<dbReference type="Proteomes" id="UP000289411">
    <property type="component" value="Unassembled WGS sequence"/>
</dbReference>
<comment type="caution">
    <text evidence="1">The sequence shown here is derived from an EMBL/GenBank/DDBJ whole genome shotgun (WGS) entry which is preliminary data.</text>
</comment>
<evidence type="ECO:0000313" key="1">
    <source>
        <dbReference type="EMBL" id="RYB06248.1"/>
    </source>
</evidence>
<dbReference type="RefSeq" id="WP_129218183.1">
    <property type="nucleotide sequence ID" value="NZ_QYBC01000004.1"/>
</dbReference>
<organism evidence="1 2">
    <name type="scientific">Lichenibacterium ramalinae</name>
    <dbReference type="NCBI Taxonomy" id="2316527"/>
    <lineage>
        <taxon>Bacteria</taxon>
        <taxon>Pseudomonadati</taxon>
        <taxon>Pseudomonadota</taxon>
        <taxon>Alphaproteobacteria</taxon>
        <taxon>Hyphomicrobiales</taxon>
        <taxon>Lichenihabitantaceae</taxon>
        <taxon>Lichenibacterium</taxon>
    </lineage>
</organism>
<dbReference type="EMBL" id="QYBC01000004">
    <property type="protein sequence ID" value="RYB06248.1"/>
    <property type="molecule type" value="Genomic_DNA"/>
</dbReference>
<dbReference type="AlphaFoldDB" id="A0A4Q2RHI5"/>
<name>A0A4Q2RHI5_9HYPH</name>